<organism evidence="1 2">
    <name type="scientific">Lasius platythorax</name>
    <dbReference type="NCBI Taxonomy" id="488582"/>
    <lineage>
        <taxon>Eukaryota</taxon>
        <taxon>Metazoa</taxon>
        <taxon>Ecdysozoa</taxon>
        <taxon>Arthropoda</taxon>
        <taxon>Hexapoda</taxon>
        <taxon>Insecta</taxon>
        <taxon>Pterygota</taxon>
        <taxon>Neoptera</taxon>
        <taxon>Endopterygota</taxon>
        <taxon>Hymenoptera</taxon>
        <taxon>Apocrita</taxon>
        <taxon>Aculeata</taxon>
        <taxon>Formicoidea</taxon>
        <taxon>Formicidae</taxon>
        <taxon>Formicinae</taxon>
        <taxon>Lasius</taxon>
        <taxon>Lasius</taxon>
    </lineage>
</organism>
<evidence type="ECO:0000313" key="1">
    <source>
        <dbReference type="EMBL" id="CAL1673259.1"/>
    </source>
</evidence>
<dbReference type="AlphaFoldDB" id="A0AAV2N0W3"/>
<gene>
    <name evidence="1" type="ORF">LPLAT_LOCUS188</name>
</gene>
<keyword evidence="2" id="KW-1185">Reference proteome</keyword>
<accession>A0AAV2N0W3</accession>
<protein>
    <submittedName>
        <fullName evidence="1">Uncharacterized protein</fullName>
    </submittedName>
</protein>
<proteinExistence type="predicted"/>
<dbReference type="Proteomes" id="UP001497644">
    <property type="component" value="Chromosome 1"/>
</dbReference>
<sequence>MFGTNLKARLLTSNRIQGPSQINLVIPRSASQTLDIDVSNVIKPPNNCDHSISNRVDRRGHPTYCECGEVTRPL</sequence>
<name>A0AAV2N0W3_9HYME</name>
<evidence type="ECO:0000313" key="2">
    <source>
        <dbReference type="Proteomes" id="UP001497644"/>
    </source>
</evidence>
<reference evidence="1 2" key="1">
    <citation type="submission" date="2024-04" db="EMBL/GenBank/DDBJ databases">
        <authorList>
            <consortium name="Molecular Ecology Group"/>
        </authorList>
    </citation>
    <scope>NUCLEOTIDE SEQUENCE [LARGE SCALE GENOMIC DNA]</scope>
</reference>
<dbReference type="EMBL" id="OZ034824">
    <property type="protein sequence ID" value="CAL1673259.1"/>
    <property type="molecule type" value="Genomic_DNA"/>
</dbReference>